<feature type="compositionally biased region" description="Low complexity" evidence="1">
    <location>
        <begin position="321"/>
        <end position="330"/>
    </location>
</feature>
<name>A0AAD2FWS1_9STRA</name>
<evidence type="ECO:0000313" key="3">
    <source>
        <dbReference type="EMBL" id="CAJ1954903.1"/>
    </source>
</evidence>
<accession>A0AAD2FWS1</accession>
<feature type="region of interest" description="Disordered" evidence="1">
    <location>
        <begin position="321"/>
        <end position="340"/>
    </location>
</feature>
<keyword evidence="4" id="KW-1185">Reference proteome</keyword>
<proteinExistence type="predicted"/>
<protein>
    <submittedName>
        <fullName evidence="3">Uncharacterized protein</fullName>
    </submittedName>
</protein>
<feature type="chain" id="PRO_5042146509" evidence="2">
    <location>
        <begin position="20"/>
        <end position="457"/>
    </location>
</feature>
<evidence type="ECO:0000256" key="2">
    <source>
        <dbReference type="SAM" id="SignalP"/>
    </source>
</evidence>
<evidence type="ECO:0000256" key="1">
    <source>
        <dbReference type="SAM" id="MobiDB-lite"/>
    </source>
</evidence>
<evidence type="ECO:0000313" key="4">
    <source>
        <dbReference type="Proteomes" id="UP001295423"/>
    </source>
</evidence>
<keyword evidence="2" id="KW-0732">Signal</keyword>
<dbReference type="Proteomes" id="UP001295423">
    <property type="component" value="Unassembled WGS sequence"/>
</dbReference>
<dbReference type="Gene3D" id="3.40.50.150">
    <property type="entry name" value="Vaccinia Virus protein VP39"/>
    <property type="match status" value="1"/>
</dbReference>
<dbReference type="InterPro" id="IPR029063">
    <property type="entry name" value="SAM-dependent_MTases_sf"/>
</dbReference>
<gene>
    <name evidence="3" type="ORF">CYCCA115_LOCUS15493</name>
</gene>
<comment type="caution">
    <text evidence="3">The sequence shown here is derived from an EMBL/GenBank/DDBJ whole genome shotgun (WGS) entry which is preliminary data.</text>
</comment>
<dbReference type="EMBL" id="CAKOGP040001870">
    <property type="protein sequence ID" value="CAJ1954903.1"/>
    <property type="molecule type" value="Genomic_DNA"/>
</dbReference>
<organism evidence="3 4">
    <name type="scientific">Cylindrotheca closterium</name>
    <dbReference type="NCBI Taxonomy" id="2856"/>
    <lineage>
        <taxon>Eukaryota</taxon>
        <taxon>Sar</taxon>
        <taxon>Stramenopiles</taxon>
        <taxon>Ochrophyta</taxon>
        <taxon>Bacillariophyta</taxon>
        <taxon>Bacillariophyceae</taxon>
        <taxon>Bacillariophycidae</taxon>
        <taxon>Bacillariales</taxon>
        <taxon>Bacillariaceae</taxon>
        <taxon>Cylindrotheca</taxon>
    </lineage>
</organism>
<dbReference type="AlphaFoldDB" id="A0AAD2FWS1"/>
<sequence>MKLFLLALVAILSIENAFSLLSPKQCTRGIINPKHTACCQPTLLLATEGGDDDSSSVLEGKIIYQRTFYRLTPGSQVSIPNALVLEERLRFQLDPESTKSGYIQPIQGRTFIFRKGTSKDEITPPLYRFDVGSEDGKPHNGPGTMDASIATALWIASNPQLIQGDMLQLGCDSAVSSVLGCIGAKLVLGEELGGDNDWSAELLTVPEHHIPLPEKLSHLTLTDESEEALKEALAIAKNFDSKQVTLKDLRWSTRLPAGRQVDRAYRTILGSDLDFSYPSSKELARTVANYLLPSNEIALASTKEGVAGASSSFGGLGMDMGDSSSSSTTTTKKELDPKIPPTFVHVAPDTNEDLRYLKQFLEKGFKMAVESGYVSLERLAFTFQTLEQGVDEAELEELDTLELKDDLTKGFQFVQAVHHPDYSGQGTGEYFFPLETGEYEGGSRSTWLEPEEGGSPW</sequence>
<reference evidence="3" key="1">
    <citation type="submission" date="2023-08" db="EMBL/GenBank/DDBJ databases">
        <authorList>
            <person name="Audoor S."/>
            <person name="Bilcke G."/>
        </authorList>
    </citation>
    <scope>NUCLEOTIDE SEQUENCE</scope>
</reference>
<feature type="signal peptide" evidence="2">
    <location>
        <begin position="1"/>
        <end position="19"/>
    </location>
</feature>